<proteinExistence type="predicted"/>
<dbReference type="AlphaFoldDB" id="A0A2H3BGD1"/>
<protein>
    <recommendedName>
        <fullName evidence="3">F-box domain-containing protein</fullName>
    </recommendedName>
</protein>
<name>A0A2H3BGD1_9AGAR</name>
<organism evidence="1 2">
    <name type="scientific">Armillaria solidipes</name>
    <dbReference type="NCBI Taxonomy" id="1076256"/>
    <lineage>
        <taxon>Eukaryota</taxon>
        <taxon>Fungi</taxon>
        <taxon>Dikarya</taxon>
        <taxon>Basidiomycota</taxon>
        <taxon>Agaricomycotina</taxon>
        <taxon>Agaricomycetes</taxon>
        <taxon>Agaricomycetidae</taxon>
        <taxon>Agaricales</taxon>
        <taxon>Marasmiineae</taxon>
        <taxon>Physalacriaceae</taxon>
        <taxon>Armillaria</taxon>
    </lineage>
</organism>
<evidence type="ECO:0000313" key="1">
    <source>
        <dbReference type="EMBL" id="PBK65098.1"/>
    </source>
</evidence>
<accession>A0A2H3BGD1</accession>
<gene>
    <name evidence="1" type="ORF">ARMSODRAFT_1022523</name>
</gene>
<keyword evidence="2" id="KW-1185">Reference proteome</keyword>
<reference evidence="2" key="1">
    <citation type="journal article" date="2017" name="Nat. Ecol. Evol.">
        <title>Genome expansion and lineage-specific genetic innovations in the forest pathogenic fungi Armillaria.</title>
        <authorList>
            <person name="Sipos G."/>
            <person name="Prasanna A.N."/>
            <person name="Walter M.C."/>
            <person name="O'Connor E."/>
            <person name="Balint B."/>
            <person name="Krizsan K."/>
            <person name="Kiss B."/>
            <person name="Hess J."/>
            <person name="Varga T."/>
            <person name="Slot J."/>
            <person name="Riley R."/>
            <person name="Boka B."/>
            <person name="Rigling D."/>
            <person name="Barry K."/>
            <person name="Lee J."/>
            <person name="Mihaltcheva S."/>
            <person name="LaButti K."/>
            <person name="Lipzen A."/>
            <person name="Waldron R."/>
            <person name="Moloney N.M."/>
            <person name="Sperisen C."/>
            <person name="Kredics L."/>
            <person name="Vagvoelgyi C."/>
            <person name="Patrignani A."/>
            <person name="Fitzpatrick D."/>
            <person name="Nagy I."/>
            <person name="Doyle S."/>
            <person name="Anderson J.B."/>
            <person name="Grigoriev I.V."/>
            <person name="Gueldener U."/>
            <person name="Muensterkoetter M."/>
            <person name="Nagy L.G."/>
        </authorList>
    </citation>
    <scope>NUCLEOTIDE SEQUENCE [LARGE SCALE GENOMIC DNA]</scope>
    <source>
        <strain evidence="2">28-4</strain>
    </source>
</reference>
<evidence type="ECO:0000313" key="2">
    <source>
        <dbReference type="Proteomes" id="UP000218334"/>
    </source>
</evidence>
<evidence type="ECO:0008006" key="3">
    <source>
        <dbReference type="Google" id="ProtNLM"/>
    </source>
</evidence>
<dbReference type="Proteomes" id="UP000218334">
    <property type="component" value="Unassembled WGS sequence"/>
</dbReference>
<dbReference type="STRING" id="1076256.A0A2H3BGD1"/>
<sequence>MDFDCSSLVDAAYDYDDMVAVINCYNKELNSSQHYTHSRLLEILSNGEPSLLRSSLRTQYDSIKTSFQYSGLIPSSPTSALDDMSAIVPFPFADAVPLEIWEDIFDVMAHCACLVSCCVCHVWCAWITPRTHTHLVLSLPDGWPRFLRSRVKDDPLVLQRFASVYELDMCSMIVSSSLCHVIRGVRYSNWLLSPYNCFLHLLDNLEVVVIEGTAQLDHDCIPPTIPCPFLLPATIKELRCSKVSFNNYSLEGCLSPSSCLERLTVESIEAGHLISYFRLLLVHTLIADGNRDVFRESVGLTSFRCPHLFNTYPPSLRYLKLDLMYDVFGSFVEQFGAPDLSEDGFALLHQLFHANVLFASILDAGETFPLQMRTSSLRELDLRVGSQYFAHLQFFWCPLASTLTKLTLRIPHGDTGGMGAPITLAGLNVLRTLVICCDHQIVQRSITVMSTWDSPCHSSPESVFKLWLHSESPSPNLHVRGFTLPFLRHRFLASATNGMHAFRGFFLFSLRGYCGYPINDLLCAFASGIVKSVWGDPALSLRGVECGTICLTDSSPEHFP</sequence>
<dbReference type="EMBL" id="KZ293447">
    <property type="protein sequence ID" value="PBK65098.1"/>
    <property type="molecule type" value="Genomic_DNA"/>
</dbReference>